<dbReference type="Proteomes" id="UP000076501">
    <property type="component" value="Unassembled WGS sequence"/>
</dbReference>
<dbReference type="AlphaFoldDB" id="A0A164DTP5"/>
<evidence type="ECO:0000313" key="1">
    <source>
        <dbReference type="EMBL" id="KZD30812.1"/>
    </source>
</evidence>
<sequence>MIDFITIHDFSPKSLSKVYIQNDMNKLKNSNTQKSYLSSS</sequence>
<proteinExistence type="predicted"/>
<dbReference type="PATRIC" id="fig|1396.539.peg.5213"/>
<dbReference type="EMBL" id="LJKA01000059">
    <property type="protein sequence ID" value="KZD30812.1"/>
    <property type="molecule type" value="Genomic_DNA"/>
</dbReference>
<reference evidence="1 2" key="1">
    <citation type="submission" date="2015-09" db="EMBL/GenBank/DDBJ databases">
        <title>Bacillus cereus food isolates.</title>
        <authorList>
            <person name="Boekhorst J."/>
        </authorList>
    </citation>
    <scope>NUCLEOTIDE SEQUENCE [LARGE SCALE GENOMIC DNA]</scope>
    <source>
        <strain evidence="1 2">B4082</strain>
    </source>
</reference>
<gene>
    <name evidence="1" type="ORF">B4082_3747</name>
</gene>
<organism evidence="1 2">
    <name type="scientific">Bacillus cereus</name>
    <dbReference type="NCBI Taxonomy" id="1396"/>
    <lineage>
        <taxon>Bacteria</taxon>
        <taxon>Bacillati</taxon>
        <taxon>Bacillota</taxon>
        <taxon>Bacilli</taxon>
        <taxon>Bacillales</taxon>
        <taxon>Bacillaceae</taxon>
        <taxon>Bacillus</taxon>
        <taxon>Bacillus cereus group</taxon>
    </lineage>
</organism>
<name>A0A164DTP5_BACCE</name>
<comment type="caution">
    <text evidence="1">The sequence shown here is derived from an EMBL/GenBank/DDBJ whole genome shotgun (WGS) entry which is preliminary data.</text>
</comment>
<evidence type="ECO:0000313" key="2">
    <source>
        <dbReference type="Proteomes" id="UP000076501"/>
    </source>
</evidence>
<accession>A0A164DTP5</accession>
<protein>
    <submittedName>
        <fullName evidence="1">Uncharacterized protein</fullName>
    </submittedName>
</protein>